<reference evidence="1" key="1">
    <citation type="journal article" date="2014" name="Genome Biol. Evol.">
        <title>Pangenome evidence for extensive interdomain horizontal transfer affecting lineage core and shell genes in uncultured planktonic thaumarchaeota and euryarchaeota.</title>
        <authorList>
            <person name="Deschamps P."/>
            <person name="Zivanovic Y."/>
            <person name="Moreira D."/>
            <person name="Rodriguez-Valera F."/>
            <person name="Lopez-Garcia P."/>
        </authorList>
    </citation>
    <scope>NUCLEOTIDE SEQUENCE</scope>
</reference>
<dbReference type="SUPFAM" id="SSF52540">
    <property type="entry name" value="P-loop containing nucleoside triphosphate hydrolases"/>
    <property type="match status" value="1"/>
</dbReference>
<evidence type="ECO:0000313" key="1">
    <source>
        <dbReference type="EMBL" id="AIE90408.1"/>
    </source>
</evidence>
<dbReference type="InterPro" id="IPR027417">
    <property type="entry name" value="P-loop_NTPase"/>
</dbReference>
<name>A0A075FHA5_9EURY</name>
<evidence type="ECO:0008006" key="2">
    <source>
        <dbReference type="Google" id="ProtNLM"/>
    </source>
</evidence>
<dbReference type="PANTHER" id="PTHR41930:SF1">
    <property type="entry name" value="DEPHOSPHO-COA KINASE"/>
    <property type="match status" value="1"/>
</dbReference>
<proteinExistence type="predicted"/>
<accession>A0A075FHA5</accession>
<dbReference type="PANTHER" id="PTHR41930">
    <property type="entry name" value="UPF0200 PROTEIN MJ1399"/>
    <property type="match status" value="1"/>
</dbReference>
<dbReference type="AlphaFoldDB" id="A0A075FHA5"/>
<dbReference type="EMBL" id="KF900308">
    <property type="protein sequence ID" value="AIE90408.1"/>
    <property type="molecule type" value="Genomic_DNA"/>
</dbReference>
<organism evidence="1">
    <name type="scientific">uncultured marine group II/III euryarchaeote AD1000_02_H02</name>
    <dbReference type="NCBI Taxonomy" id="1457702"/>
    <lineage>
        <taxon>Archaea</taxon>
        <taxon>Methanobacteriati</taxon>
        <taxon>Methanobacteriota</taxon>
        <taxon>environmental samples</taxon>
    </lineage>
</organism>
<dbReference type="Gene3D" id="3.40.50.300">
    <property type="entry name" value="P-loop containing nucleotide triphosphate hydrolases"/>
    <property type="match status" value="1"/>
</dbReference>
<protein>
    <recommendedName>
        <fullName evidence="2">Dephospho-CoA kinase</fullName>
    </recommendedName>
</protein>
<sequence>MVRRGSRTSLVRDGNPYAHRTRREVMLVGLTGRNASGKTTVVQWFASRGVRTMSCSDSIRGWLSEQGTEESRESLIEGGRELRRRGGPGILAEMLLDELSGDDAVIDSIRTPGEVEALRTRDDFVLIEVRAGADSRWQRSQDRGRPGDPVDRATFISHEEAEEVALDDAGQALVATAEMANLVLFNDGPIDELHSDLEDLLERLA</sequence>